<dbReference type="InterPro" id="IPR044666">
    <property type="entry name" value="Cyclophilin_A-like"/>
</dbReference>
<dbReference type="RefSeq" id="WP_224036419.1">
    <property type="nucleotide sequence ID" value="NZ_AP024849.1"/>
</dbReference>
<dbReference type="EMBL" id="AP024849">
    <property type="protein sequence ID" value="BCZ44762.1"/>
    <property type="molecule type" value="Genomic_DNA"/>
</dbReference>
<accession>A0ABM7SYR1</accession>
<evidence type="ECO:0000256" key="2">
    <source>
        <dbReference type="ARBA" id="ARBA00023110"/>
    </source>
</evidence>
<dbReference type="PROSITE" id="PS00170">
    <property type="entry name" value="CSA_PPIASE_1"/>
    <property type="match status" value="1"/>
</dbReference>
<evidence type="ECO:0000256" key="3">
    <source>
        <dbReference type="ARBA" id="ARBA00023235"/>
    </source>
</evidence>
<organism evidence="7 8">
    <name type="scientific">Clostridium gelidum</name>
    <dbReference type="NCBI Taxonomy" id="704125"/>
    <lineage>
        <taxon>Bacteria</taxon>
        <taxon>Bacillati</taxon>
        <taxon>Bacillota</taxon>
        <taxon>Clostridia</taxon>
        <taxon>Eubacteriales</taxon>
        <taxon>Clostridiaceae</taxon>
        <taxon>Clostridium</taxon>
    </lineage>
</organism>
<comment type="similarity">
    <text evidence="4">Belongs to the cyclophilin-type PPIase family.</text>
</comment>
<dbReference type="PRINTS" id="PR00153">
    <property type="entry name" value="CSAPPISMRASE"/>
</dbReference>
<dbReference type="InterPro" id="IPR002130">
    <property type="entry name" value="Cyclophilin-type_PPIase_dom"/>
</dbReference>
<dbReference type="Proteomes" id="UP000824633">
    <property type="component" value="Chromosome"/>
</dbReference>
<evidence type="ECO:0000313" key="8">
    <source>
        <dbReference type="Proteomes" id="UP000824633"/>
    </source>
</evidence>
<keyword evidence="3 4" id="KW-0413">Isomerase</keyword>
<comment type="function">
    <text evidence="1 4">PPIases accelerate the folding of proteins. It catalyzes the cis-trans isomerization of proline imidic peptide bonds in oligopeptides.</text>
</comment>
<evidence type="ECO:0000256" key="5">
    <source>
        <dbReference type="SAM" id="Phobius"/>
    </source>
</evidence>
<proteinExistence type="inferred from homology"/>
<dbReference type="SUPFAM" id="SSF50891">
    <property type="entry name" value="Cyclophilin-like"/>
    <property type="match status" value="1"/>
</dbReference>
<keyword evidence="8" id="KW-1185">Reference proteome</keyword>
<keyword evidence="5" id="KW-0472">Membrane</keyword>
<protein>
    <recommendedName>
        <fullName evidence="4">Peptidyl-prolyl cis-trans isomerase</fullName>
        <shortName evidence="4">PPIase</shortName>
        <ecNumber evidence="4">5.2.1.8</ecNumber>
    </recommendedName>
</protein>
<dbReference type="CDD" id="cd00317">
    <property type="entry name" value="cyclophilin"/>
    <property type="match status" value="1"/>
</dbReference>
<name>A0ABM7SYR1_9CLOT</name>
<reference evidence="8" key="1">
    <citation type="submission" date="2021-07" db="EMBL/GenBank/DDBJ databases">
        <title>Complete genome sequencing of a Clostridium isolate.</title>
        <authorList>
            <person name="Ueki A."/>
            <person name="Tonouchi A."/>
        </authorList>
    </citation>
    <scope>NUCLEOTIDE SEQUENCE [LARGE SCALE GENOMIC DNA]</scope>
    <source>
        <strain evidence="8">C5S11</strain>
    </source>
</reference>
<evidence type="ECO:0000256" key="1">
    <source>
        <dbReference type="ARBA" id="ARBA00002388"/>
    </source>
</evidence>
<keyword evidence="5" id="KW-1133">Transmembrane helix</keyword>
<dbReference type="Pfam" id="PF00160">
    <property type="entry name" value="Pro_isomerase"/>
    <property type="match status" value="1"/>
</dbReference>
<dbReference type="PROSITE" id="PS50072">
    <property type="entry name" value="CSA_PPIASE_2"/>
    <property type="match status" value="1"/>
</dbReference>
<feature type="transmembrane region" description="Helical" evidence="5">
    <location>
        <begin position="12"/>
        <end position="32"/>
    </location>
</feature>
<evidence type="ECO:0000313" key="7">
    <source>
        <dbReference type="EMBL" id="BCZ44762.1"/>
    </source>
</evidence>
<dbReference type="PANTHER" id="PTHR45625">
    <property type="entry name" value="PEPTIDYL-PROLYL CIS-TRANS ISOMERASE-RELATED"/>
    <property type="match status" value="1"/>
</dbReference>
<dbReference type="InterPro" id="IPR029000">
    <property type="entry name" value="Cyclophilin-like_dom_sf"/>
</dbReference>
<dbReference type="InterPro" id="IPR020892">
    <property type="entry name" value="Cyclophilin-type_PPIase_CS"/>
</dbReference>
<comment type="catalytic activity">
    <reaction evidence="4">
        <text>[protein]-peptidylproline (omega=180) = [protein]-peptidylproline (omega=0)</text>
        <dbReference type="Rhea" id="RHEA:16237"/>
        <dbReference type="Rhea" id="RHEA-COMP:10747"/>
        <dbReference type="Rhea" id="RHEA-COMP:10748"/>
        <dbReference type="ChEBI" id="CHEBI:83833"/>
        <dbReference type="ChEBI" id="CHEBI:83834"/>
        <dbReference type="EC" id="5.2.1.8"/>
    </reaction>
</comment>
<dbReference type="PANTHER" id="PTHR45625:SF4">
    <property type="entry name" value="PEPTIDYLPROLYL ISOMERASE DOMAIN AND WD REPEAT-CONTAINING PROTEIN 1"/>
    <property type="match status" value="1"/>
</dbReference>
<evidence type="ECO:0000259" key="6">
    <source>
        <dbReference type="PROSITE" id="PS50072"/>
    </source>
</evidence>
<keyword evidence="5" id="KW-0812">Transmembrane</keyword>
<sequence length="228" mass="24718">MNIRNINKYLKLIVITVLMSSLVLVGCGVTKVNNKEEADASVVKSESSDTELTKESEHLPVATITVDGYGVIEAELYPEIAPNTVNNFIDLANKDFYNNLKFHRIIKNFMIQGGDPKGDGSGGPGYSIEGEFTSNGFANSLKHAKGVLSMARLGEDPNSAGSQFFIVTKEAAHLDGDYAAFGKVISGLDVLEKIENVKTSNDKPKEDVVIKSITVDTKGVTYKEPNKK</sequence>
<dbReference type="PROSITE" id="PS51257">
    <property type="entry name" value="PROKAR_LIPOPROTEIN"/>
    <property type="match status" value="1"/>
</dbReference>
<feature type="domain" description="PPIase cyclophilin-type" evidence="6">
    <location>
        <begin position="70"/>
        <end position="215"/>
    </location>
</feature>
<dbReference type="Gene3D" id="2.40.100.10">
    <property type="entry name" value="Cyclophilin-like"/>
    <property type="match status" value="1"/>
</dbReference>
<keyword evidence="2 4" id="KW-0697">Rotamase</keyword>
<evidence type="ECO:0000256" key="4">
    <source>
        <dbReference type="RuleBase" id="RU363019"/>
    </source>
</evidence>
<gene>
    <name evidence="7" type="ORF">psyc5s11_08290</name>
</gene>
<dbReference type="EC" id="5.2.1.8" evidence="4"/>